<name>A0ACB9KMM3_BAUVA</name>
<proteinExistence type="predicted"/>
<gene>
    <name evidence="1" type="ORF">L6164_032042</name>
</gene>
<dbReference type="Proteomes" id="UP000828941">
    <property type="component" value="Chromosome 13"/>
</dbReference>
<evidence type="ECO:0000313" key="2">
    <source>
        <dbReference type="Proteomes" id="UP000828941"/>
    </source>
</evidence>
<dbReference type="EMBL" id="CM039438">
    <property type="protein sequence ID" value="KAI4298491.1"/>
    <property type="molecule type" value="Genomic_DNA"/>
</dbReference>
<keyword evidence="2" id="KW-1185">Reference proteome</keyword>
<protein>
    <submittedName>
        <fullName evidence="1">Uncharacterized protein</fullName>
    </submittedName>
</protein>
<evidence type="ECO:0000313" key="1">
    <source>
        <dbReference type="EMBL" id="KAI4298491.1"/>
    </source>
</evidence>
<reference evidence="1 2" key="1">
    <citation type="journal article" date="2022" name="DNA Res.">
        <title>Chromosomal-level genome assembly of the orchid tree Bauhinia variegata (Leguminosae; Cercidoideae) supports the allotetraploid origin hypothesis of Bauhinia.</title>
        <authorList>
            <person name="Zhong Y."/>
            <person name="Chen Y."/>
            <person name="Zheng D."/>
            <person name="Pang J."/>
            <person name="Liu Y."/>
            <person name="Luo S."/>
            <person name="Meng S."/>
            <person name="Qian L."/>
            <person name="Wei D."/>
            <person name="Dai S."/>
            <person name="Zhou R."/>
        </authorList>
    </citation>
    <scope>NUCLEOTIDE SEQUENCE [LARGE SCALE GENOMIC DNA]</scope>
    <source>
        <strain evidence="1">BV-YZ2020</strain>
    </source>
</reference>
<accession>A0ACB9KMM3</accession>
<comment type="caution">
    <text evidence="1">The sequence shown here is derived from an EMBL/GenBank/DDBJ whole genome shotgun (WGS) entry which is preliminary data.</text>
</comment>
<organism evidence="1 2">
    <name type="scientific">Bauhinia variegata</name>
    <name type="common">Purple orchid tree</name>
    <name type="synonym">Phanera variegata</name>
    <dbReference type="NCBI Taxonomy" id="167791"/>
    <lineage>
        <taxon>Eukaryota</taxon>
        <taxon>Viridiplantae</taxon>
        <taxon>Streptophyta</taxon>
        <taxon>Embryophyta</taxon>
        <taxon>Tracheophyta</taxon>
        <taxon>Spermatophyta</taxon>
        <taxon>Magnoliopsida</taxon>
        <taxon>eudicotyledons</taxon>
        <taxon>Gunneridae</taxon>
        <taxon>Pentapetalae</taxon>
        <taxon>rosids</taxon>
        <taxon>fabids</taxon>
        <taxon>Fabales</taxon>
        <taxon>Fabaceae</taxon>
        <taxon>Cercidoideae</taxon>
        <taxon>Cercideae</taxon>
        <taxon>Bauhiniinae</taxon>
        <taxon>Bauhinia</taxon>
    </lineage>
</organism>
<sequence>MGCNGGLMDYAFEFIMKNGGINMEEDYPYHARDGCCDPNRKKAKVVSIDGFEDVPENDEKSLQKAVANQPVSVAIEAGGRAFQLYESGVFTGLCGTELDHGVLAVGYGTENGRDYWLVKNSWGPNWGEGGYIKLERNVNNKSGKCGIAIEASYPVKKGQNPPMPSPSSPSRSPPPVKPWTVCDDYYSCPAGTTCCCLYEYQGYCFGWGCCPLESATYCDDHRSCCPRDFPICDTHARICRVSKDNPFGMKVFRRTPAKRISRKTPVA</sequence>